<keyword evidence="4" id="KW-0175">Coiled coil</keyword>
<comment type="function">
    <text evidence="1">Component of the MICOS complex, a large protein complex of the mitochondrial inner membrane that plays crucial roles in the maintenance of crista junctions, inner membrane architecture, and formation of contact sites to the outer membrane.</text>
</comment>
<comment type="subcellular location">
    <subcellularLocation>
        <location evidence="9">Mitochondrion inner membrane</location>
        <topology evidence="9">Lipid-anchor</topology>
    </subcellularLocation>
</comment>
<keyword evidence="3" id="KW-0999">Mitochondrion inner membrane</keyword>
<dbReference type="GO" id="GO:0061617">
    <property type="term" value="C:MICOS complex"/>
    <property type="evidence" value="ECO:0007669"/>
    <property type="project" value="InterPro"/>
</dbReference>
<keyword evidence="8" id="KW-0449">Lipoprotein</keyword>
<organism evidence="12 13">
    <name type="scientific">Monodon monoceros</name>
    <name type="common">Narwhal</name>
    <name type="synonym">Ceratodon monodon</name>
    <dbReference type="NCBI Taxonomy" id="40151"/>
    <lineage>
        <taxon>Eukaryota</taxon>
        <taxon>Metazoa</taxon>
        <taxon>Chordata</taxon>
        <taxon>Craniata</taxon>
        <taxon>Vertebrata</taxon>
        <taxon>Euteleostomi</taxon>
        <taxon>Mammalia</taxon>
        <taxon>Eutheria</taxon>
        <taxon>Laurasiatheria</taxon>
        <taxon>Artiodactyla</taxon>
        <taxon>Whippomorpha</taxon>
        <taxon>Cetacea</taxon>
        <taxon>Odontoceti</taxon>
        <taxon>Monodontidae</taxon>
        <taxon>Monodon</taxon>
    </lineage>
</organism>
<comment type="caution">
    <text evidence="12">The sequence shown here is derived from an EMBL/GenBank/DDBJ whole genome shotgun (WGS) entry which is preliminary data.</text>
</comment>
<evidence type="ECO:0000256" key="2">
    <source>
        <dbReference type="ARBA" id="ARBA00022707"/>
    </source>
</evidence>
<sequence>MGITESREGRRASLGMDQEERVRVLQGIRELLISARPAPPSPCPYDKLFFLPAGLPATNLYFLALAGGESSLPEGLSFNCSPQSFPQLSENVVNRMKDPGQPSRVGPLTPAAAALVSSEGREKESKSRRPESGGGRRPSGAEVDLLKRCDRGQAVVQDELLQVVTRDTEAAAKPRSTSLRQGEGGMDPETHRSAQLVSVGPWLASWLSGSGKQRYCPLIRVIGDLISRE</sequence>
<evidence type="ECO:0000256" key="8">
    <source>
        <dbReference type="ARBA" id="ARBA00023288"/>
    </source>
</evidence>
<reference evidence="13" key="1">
    <citation type="journal article" date="2019" name="IScience">
        <title>Narwhal Genome Reveals Long-Term Low Genetic Diversity despite Current Large Abundance Size.</title>
        <authorList>
            <person name="Westbury M.V."/>
            <person name="Petersen B."/>
            <person name="Garde E."/>
            <person name="Heide-Jorgensen M.P."/>
            <person name="Lorenzen E.D."/>
        </authorList>
    </citation>
    <scope>NUCLEOTIDE SEQUENCE [LARGE SCALE GENOMIC DNA]</scope>
</reference>
<dbReference type="PANTHER" id="PTHR47609:SF1">
    <property type="entry name" value="MICOS COMPLEX SUBUNIT MIC25"/>
    <property type="match status" value="1"/>
</dbReference>
<dbReference type="GO" id="GO:0006974">
    <property type="term" value="P:DNA damage response"/>
    <property type="evidence" value="ECO:0007669"/>
    <property type="project" value="TreeGrafter"/>
</dbReference>
<keyword evidence="2" id="KW-0519">Myristate</keyword>
<keyword evidence="6" id="KW-0472">Membrane</keyword>
<evidence type="ECO:0000256" key="9">
    <source>
        <dbReference type="ARBA" id="ARBA00034476"/>
    </source>
</evidence>
<protein>
    <submittedName>
        <fullName evidence="12">Uncharacterized protein</fullName>
    </submittedName>
</protein>
<feature type="region of interest" description="Disordered" evidence="11">
    <location>
        <begin position="168"/>
        <end position="188"/>
    </location>
</feature>
<name>A0A4V5P9K5_MONMO</name>
<evidence type="ECO:0000256" key="6">
    <source>
        <dbReference type="ARBA" id="ARBA00023136"/>
    </source>
</evidence>
<dbReference type="AlphaFoldDB" id="A0A4V5P9K5"/>
<evidence type="ECO:0000256" key="5">
    <source>
        <dbReference type="ARBA" id="ARBA00023128"/>
    </source>
</evidence>
<evidence type="ECO:0000256" key="11">
    <source>
        <dbReference type="SAM" id="MobiDB-lite"/>
    </source>
</evidence>
<dbReference type="EMBL" id="RWIC01000303">
    <property type="protein sequence ID" value="TKC45750.1"/>
    <property type="molecule type" value="Genomic_DNA"/>
</dbReference>
<comment type="similarity">
    <text evidence="10">Belongs to the MICOS complex subunit Mic19 family. Metazoan Mic25 subfamily.</text>
</comment>
<evidence type="ECO:0000256" key="1">
    <source>
        <dbReference type="ARBA" id="ARBA00002689"/>
    </source>
</evidence>
<dbReference type="GO" id="GO:0042407">
    <property type="term" value="P:cristae formation"/>
    <property type="evidence" value="ECO:0007669"/>
    <property type="project" value="TreeGrafter"/>
</dbReference>
<evidence type="ECO:0000256" key="10">
    <source>
        <dbReference type="ARBA" id="ARBA00034480"/>
    </source>
</evidence>
<evidence type="ECO:0000256" key="4">
    <source>
        <dbReference type="ARBA" id="ARBA00023054"/>
    </source>
</evidence>
<feature type="compositionally biased region" description="Basic and acidic residues" evidence="11">
    <location>
        <begin position="119"/>
        <end position="131"/>
    </location>
</feature>
<accession>A0A4V5P9K5</accession>
<proteinExistence type="inferred from homology"/>
<evidence type="ECO:0000256" key="7">
    <source>
        <dbReference type="ARBA" id="ARBA00023157"/>
    </source>
</evidence>
<dbReference type="Proteomes" id="UP000308365">
    <property type="component" value="Unassembled WGS sequence"/>
</dbReference>
<dbReference type="Pfam" id="PF05300">
    <property type="entry name" value="MIC19_MIC25"/>
    <property type="match status" value="1"/>
</dbReference>
<dbReference type="InterPro" id="IPR042860">
    <property type="entry name" value="MIC25"/>
</dbReference>
<keyword evidence="7" id="KW-1015">Disulfide bond</keyword>
<dbReference type="PANTHER" id="PTHR47609">
    <property type="entry name" value="MICOS COMPLEX SUBUNIT MIC25"/>
    <property type="match status" value="1"/>
</dbReference>
<keyword evidence="5" id="KW-0496">Mitochondrion</keyword>
<evidence type="ECO:0000256" key="3">
    <source>
        <dbReference type="ARBA" id="ARBA00022792"/>
    </source>
</evidence>
<evidence type="ECO:0000313" key="13">
    <source>
        <dbReference type="Proteomes" id="UP000308365"/>
    </source>
</evidence>
<gene>
    <name evidence="12" type="ORF">EI555_019717</name>
</gene>
<feature type="region of interest" description="Disordered" evidence="11">
    <location>
        <begin position="115"/>
        <end position="142"/>
    </location>
</feature>
<dbReference type="InterPro" id="IPR007964">
    <property type="entry name" value="MIC19/MIC25"/>
</dbReference>
<evidence type="ECO:0000313" key="12">
    <source>
        <dbReference type="EMBL" id="TKC45750.1"/>
    </source>
</evidence>